<evidence type="ECO:0000313" key="1">
    <source>
        <dbReference type="EMBL" id="GIO42525.1"/>
    </source>
</evidence>
<evidence type="ECO:0000313" key="2">
    <source>
        <dbReference type="Proteomes" id="UP000678895"/>
    </source>
</evidence>
<dbReference type="AlphaFoldDB" id="A0A919Y514"/>
<gene>
    <name evidence="1" type="ORF">J41TS4_22830</name>
</gene>
<name>A0A919Y514_9BACL</name>
<accession>A0A919Y514</accession>
<sequence length="109" mass="12295">MSKTLAHAMEWRRALDVKAVTPKDAPEQELIDVVIGFERKNAWLELTREAMGLPDPYHSLVNGLSQYMPLPLAKETTVKLLAMVCAEDQGLEVSVELFDQNIKDMNRAL</sequence>
<organism evidence="1 2">
    <name type="scientific">Paenibacillus apis</name>
    <dbReference type="NCBI Taxonomy" id="1792174"/>
    <lineage>
        <taxon>Bacteria</taxon>
        <taxon>Bacillati</taxon>
        <taxon>Bacillota</taxon>
        <taxon>Bacilli</taxon>
        <taxon>Bacillales</taxon>
        <taxon>Paenibacillaceae</taxon>
        <taxon>Paenibacillus</taxon>
    </lineage>
</organism>
<reference evidence="1" key="1">
    <citation type="submission" date="2021-03" db="EMBL/GenBank/DDBJ databases">
        <title>Antimicrobial resistance genes in bacteria isolated from Japanese honey, and their potential for conferring macrolide and lincosamide resistance in the American foulbrood pathogen Paenibacillus larvae.</title>
        <authorList>
            <person name="Okamoto M."/>
            <person name="Kumagai M."/>
            <person name="Kanamori H."/>
            <person name="Takamatsu D."/>
        </authorList>
    </citation>
    <scope>NUCLEOTIDE SEQUENCE</scope>
    <source>
        <strain evidence="1">J41TS4</strain>
    </source>
</reference>
<keyword evidence="2" id="KW-1185">Reference proteome</keyword>
<protein>
    <submittedName>
        <fullName evidence="1">Uncharacterized protein</fullName>
    </submittedName>
</protein>
<dbReference type="RefSeq" id="WP_301627337.1">
    <property type="nucleotide sequence ID" value="NZ_BORS01000007.1"/>
</dbReference>
<comment type="caution">
    <text evidence="1">The sequence shown here is derived from an EMBL/GenBank/DDBJ whole genome shotgun (WGS) entry which is preliminary data.</text>
</comment>
<dbReference type="Proteomes" id="UP000678895">
    <property type="component" value="Unassembled WGS sequence"/>
</dbReference>
<dbReference type="EMBL" id="BORS01000007">
    <property type="protein sequence ID" value="GIO42525.1"/>
    <property type="molecule type" value="Genomic_DNA"/>
</dbReference>
<proteinExistence type="predicted"/>